<reference evidence="8" key="1">
    <citation type="submission" date="2021-07" db="EMBL/GenBank/DDBJ databases">
        <title>Draft genome of Mortierella alpina, strain LL118, isolated from an aspen leaf litter sample.</title>
        <authorList>
            <person name="Yang S."/>
            <person name="Vinatzer B.A."/>
        </authorList>
    </citation>
    <scope>NUCLEOTIDE SEQUENCE</scope>
    <source>
        <strain evidence="8">LL118</strain>
    </source>
</reference>
<evidence type="ECO:0000313" key="8">
    <source>
        <dbReference type="EMBL" id="KAG9327449.1"/>
    </source>
</evidence>
<evidence type="ECO:0000256" key="3">
    <source>
        <dbReference type="ARBA" id="ARBA00022691"/>
    </source>
</evidence>
<dbReference type="Pfam" id="PF01189">
    <property type="entry name" value="Methyltr_RsmB-F"/>
    <property type="match status" value="1"/>
</dbReference>
<feature type="binding site" evidence="5">
    <location>
        <position position="295"/>
    </location>
    <ligand>
        <name>S-adenosyl-L-methionine</name>
        <dbReference type="ChEBI" id="CHEBI:59789"/>
    </ligand>
</feature>
<evidence type="ECO:0000256" key="2">
    <source>
        <dbReference type="ARBA" id="ARBA00022679"/>
    </source>
</evidence>
<comment type="caution">
    <text evidence="8">The sequence shown here is derived from an EMBL/GenBank/DDBJ whole genome shotgun (WGS) entry which is preliminary data.</text>
</comment>
<dbReference type="InterPro" id="IPR023267">
    <property type="entry name" value="RCMT"/>
</dbReference>
<keyword evidence="4 5" id="KW-0694">RNA-binding</keyword>
<evidence type="ECO:0000259" key="7">
    <source>
        <dbReference type="PROSITE" id="PS51686"/>
    </source>
</evidence>
<dbReference type="InterPro" id="IPR029063">
    <property type="entry name" value="SAM-dependent_MTases_sf"/>
</dbReference>
<dbReference type="Gene3D" id="3.40.50.150">
    <property type="entry name" value="Vaccinia Virus protein VP39"/>
    <property type="match status" value="1"/>
</dbReference>
<dbReference type="Pfam" id="PF21148">
    <property type="entry name" value="NSUN5_fdxn-like"/>
    <property type="match status" value="1"/>
</dbReference>
<dbReference type="PANTHER" id="PTHR22807">
    <property type="entry name" value="NOP2 YEAST -RELATED NOL1/NOP2/FMU SUN DOMAIN-CONTAINING"/>
    <property type="match status" value="1"/>
</dbReference>
<dbReference type="InterPro" id="IPR048889">
    <property type="entry name" value="NSUN5_RCM1_N"/>
</dbReference>
<keyword evidence="1 5" id="KW-0489">Methyltransferase</keyword>
<feature type="domain" description="SAM-dependent MTase RsmB/NOP-type" evidence="7">
    <location>
        <begin position="165"/>
        <end position="508"/>
    </location>
</feature>
<accession>A0A9P8D2R6</accession>
<evidence type="ECO:0000313" key="9">
    <source>
        <dbReference type="Proteomes" id="UP000717515"/>
    </source>
</evidence>
<protein>
    <recommendedName>
        <fullName evidence="7">SAM-dependent MTase RsmB/NOP-type domain-containing protein</fullName>
    </recommendedName>
</protein>
<dbReference type="GO" id="GO:0008173">
    <property type="term" value="F:RNA methyltransferase activity"/>
    <property type="evidence" value="ECO:0007669"/>
    <property type="project" value="InterPro"/>
</dbReference>
<dbReference type="PRINTS" id="PR02008">
    <property type="entry name" value="RCMTFAMILY"/>
</dbReference>
<evidence type="ECO:0000256" key="5">
    <source>
        <dbReference type="PROSITE-ProRule" id="PRU01023"/>
    </source>
</evidence>
<evidence type="ECO:0000256" key="4">
    <source>
        <dbReference type="ARBA" id="ARBA00022884"/>
    </source>
</evidence>
<dbReference type="GO" id="GO:0005730">
    <property type="term" value="C:nucleolus"/>
    <property type="evidence" value="ECO:0007669"/>
    <property type="project" value="TreeGrafter"/>
</dbReference>
<keyword evidence="3 5" id="KW-0949">S-adenosyl-L-methionine</keyword>
<organism evidence="8 9">
    <name type="scientific">Mortierella alpina</name>
    <name type="common">Oleaginous fungus</name>
    <name type="synonym">Mortierella renispora</name>
    <dbReference type="NCBI Taxonomy" id="64518"/>
    <lineage>
        <taxon>Eukaryota</taxon>
        <taxon>Fungi</taxon>
        <taxon>Fungi incertae sedis</taxon>
        <taxon>Mucoromycota</taxon>
        <taxon>Mortierellomycotina</taxon>
        <taxon>Mortierellomycetes</taxon>
        <taxon>Mortierellales</taxon>
        <taxon>Mortierellaceae</taxon>
        <taxon>Mortierella</taxon>
    </lineage>
</organism>
<dbReference type="Pfam" id="PF21153">
    <property type="entry name" value="NSUN5_N"/>
    <property type="match status" value="1"/>
</dbReference>
<gene>
    <name evidence="8" type="ORF">KVV02_000398</name>
</gene>
<dbReference type="SUPFAM" id="SSF53335">
    <property type="entry name" value="S-adenosyl-L-methionine-dependent methyltransferases"/>
    <property type="match status" value="1"/>
</dbReference>
<dbReference type="GO" id="GO:0003723">
    <property type="term" value="F:RNA binding"/>
    <property type="evidence" value="ECO:0007669"/>
    <property type="project" value="UniProtKB-UniRule"/>
</dbReference>
<dbReference type="EMBL" id="JAIFTL010000004">
    <property type="protein sequence ID" value="KAG9327449.1"/>
    <property type="molecule type" value="Genomic_DNA"/>
</dbReference>
<feature type="region of interest" description="Disordered" evidence="6">
    <location>
        <begin position="534"/>
        <end position="594"/>
    </location>
</feature>
<dbReference type="Proteomes" id="UP000717515">
    <property type="component" value="Unassembled WGS sequence"/>
</dbReference>
<feature type="active site" description="Nucleophile" evidence="5">
    <location>
        <position position="421"/>
    </location>
</feature>
<feature type="binding site" evidence="5">
    <location>
        <begin position="271"/>
        <end position="277"/>
    </location>
    <ligand>
        <name>S-adenosyl-L-methionine</name>
        <dbReference type="ChEBI" id="CHEBI:59789"/>
    </ligand>
</feature>
<name>A0A9P8D2R6_MORAP</name>
<dbReference type="Gene3D" id="3.30.70.1170">
    <property type="entry name" value="Sun protein, domain 3"/>
    <property type="match status" value="1"/>
</dbReference>
<feature type="compositionally biased region" description="Basic residues" evidence="6">
    <location>
        <begin position="549"/>
        <end position="563"/>
    </location>
</feature>
<proteinExistence type="inferred from homology"/>
<comment type="caution">
    <text evidence="5">Lacks conserved residue(s) required for the propagation of feature annotation.</text>
</comment>
<sequence length="594" mass="64861">MNFYKQAADILDRLGKKEGSIKGLTLGNAEVTDKKRMYAVICETLKRKAGLETLKLARDMTGSDGVMPIPFPSHTYGWIYLVSLLYTDNTTLSLVLQESKILTLEKKLTRSLALLLLHDLLLQSRGIQASDAWPMKQAVMRHKARLKAEFVKAKIKVGAKKDGLIEGEEEMLLPRYVRVNLLMMTPQQVIDAFISDNWTFLPSPPSPPAPPAPNTFHRDEHLDFMLVFPPKSDLHLHPLYVSGVLILQDKASCFPAAILAPPKDAYVIDGCAAPGNKTSQLAMGMGNGGKIIACDLDLRRLNILKRLTTKAGCTNITALNTSFLTLDTTTPDNSKVSHILLDPSCSGSGIINRLDHLVDAYAEEQEQATILETTTTGGEAERAAAEEKKKERLKSLGEFQVECVSKAMTFPNVRKISYSTCSIYAEENEHVVTTLLRKHWPQWKLTPRAKVLPTWHRRGYPADVGDIPGLVETDEDRAKVADCVVRAVPGGPDGDLMNGFFVACFERVGKNDGPGLSPVWTGLSIGGKRTHDEAMAESVTDAAAPGSASKKKKNKKKKKKKKATGSALGDGSVVTSIADTAVRQEGDEGGSDTE</sequence>
<dbReference type="PANTHER" id="PTHR22807:SF4">
    <property type="entry name" value="28S RRNA (CYTOSINE-C(5))-METHYLTRANSFERASE"/>
    <property type="match status" value="1"/>
</dbReference>
<dbReference type="InterPro" id="IPR049560">
    <property type="entry name" value="MeTrfase_RsmB-F_NOP2_cat"/>
</dbReference>
<keyword evidence="2 5" id="KW-0808">Transferase</keyword>
<dbReference type="PROSITE" id="PS51686">
    <property type="entry name" value="SAM_MT_RSMB_NOP"/>
    <property type="match status" value="1"/>
</dbReference>
<evidence type="ECO:0000256" key="6">
    <source>
        <dbReference type="SAM" id="MobiDB-lite"/>
    </source>
</evidence>
<dbReference type="InterPro" id="IPR001678">
    <property type="entry name" value="MeTrfase_RsmB-F_NOP2_dom"/>
</dbReference>
<dbReference type="InterPro" id="IPR049561">
    <property type="entry name" value="NSUN5_7_fdxn-like"/>
</dbReference>
<evidence type="ECO:0000256" key="1">
    <source>
        <dbReference type="ARBA" id="ARBA00022603"/>
    </source>
</evidence>
<feature type="binding site" evidence="5">
    <location>
        <position position="342"/>
    </location>
    <ligand>
        <name>S-adenosyl-L-methionine</name>
        <dbReference type="ChEBI" id="CHEBI:59789"/>
    </ligand>
</feature>
<comment type="similarity">
    <text evidence="5">Belongs to the class I-like SAM-binding methyltransferase superfamily. RsmB/NOP family.</text>
</comment>
<dbReference type="GO" id="GO:0070475">
    <property type="term" value="P:rRNA base methylation"/>
    <property type="evidence" value="ECO:0007669"/>
    <property type="project" value="TreeGrafter"/>
</dbReference>
<dbReference type="AlphaFoldDB" id="A0A9P8D2R6"/>